<evidence type="ECO:0000313" key="2">
    <source>
        <dbReference type="Proteomes" id="UP001281147"/>
    </source>
</evidence>
<evidence type="ECO:0000313" key="1">
    <source>
        <dbReference type="EMBL" id="KAK3723652.1"/>
    </source>
</evidence>
<keyword evidence="2" id="KW-1185">Reference proteome</keyword>
<name>A0ACC3NV04_9PEZI</name>
<organism evidence="1 2">
    <name type="scientific">Vermiconidia calcicola</name>
    <dbReference type="NCBI Taxonomy" id="1690605"/>
    <lineage>
        <taxon>Eukaryota</taxon>
        <taxon>Fungi</taxon>
        <taxon>Dikarya</taxon>
        <taxon>Ascomycota</taxon>
        <taxon>Pezizomycotina</taxon>
        <taxon>Dothideomycetes</taxon>
        <taxon>Dothideomycetidae</taxon>
        <taxon>Mycosphaerellales</taxon>
        <taxon>Extremaceae</taxon>
        <taxon>Vermiconidia</taxon>
    </lineage>
</organism>
<accession>A0ACC3NV04</accession>
<sequence length="177" mass="18953">MASLTTMPSTLKNMPHSALAPLSTALAEVVERHDTTHTDQCPALSTSRIRSKAAMLSITRTATSPFMGTESMPATTTTTATTMAASNSYATVQGINCLIEKFRNSAIMDEYAGYRPKLFHTATSSPDPSMIGKEREFPPPDNDSKHKRSSDNATTVRHPLQSVVVVVGARPGSSTPN</sequence>
<reference evidence="1" key="1">
    <citation type="submission" date="2023-07" db="EMBL/GenBank/DDBJ databases">
        <title>Black Yeasts Isolated from many extreme environments.</title>
        <authorList>
            <person name="Coleine C."/>
            <person name="Stajich J.E."/>
            <person name="Selbmann L."/>
        </authorList>
    </citation>
    <scope>NUCLEOTIDE SEQUENCE</scope>
    <source>
        <strain evidence="1">CCFEE 5714</strain>
    </source>
</reference>
<proteinExistence type="predicted"/>
<dbReference type="EMBL" id="JAUTXU010000008">
    <property type="protein sequence ID" value="KAK3723652.1"/>
    <property type="molecule type" value="Genomic_DNA"/>
</dbReference>
<dbReference type="Proteomes" id="UP001281147">
    <property type="component" value="Unassembled WGS sequence"/>
</dbReference>
<gene>
    <name evidence="1" type="ORF">LTR37_001533</name>
</gene>
<comment type="caution">
    <text evidence="1">The sequence shown here is derived from an EMBL/GenBank/DDBJ whole genome shotgun (WGS) entry which is preliminary data.</text>
</comment>
<protein>
    <submittedName>
        <fullName evidence="1">Uncharacterized protein</fullName>
    </submittedName>
</protein>